<feature type="transmembrane region" description="Helical" evidence="9">
    <location>
        <begin position="395"/>
        <end position="415"/>
    </location>
</feature>
<feature type="transmembrane region" description="Helical" evidence="9">
    <location>
        <begin position="459"/>
        <end position="482"/>
    </location>
</feature>
<dbReference type="GO" id="GO:0015293">
    <property type="term" value="F:symporter activity"/>
    <property type="evidence" value="ECO:0007669"/>
    <property type="project" value="UniProtKB-KW"/>
</dbReference>
<comment type="similarity">
    <text evidence="2">Belongs to the SLC13A/DASS transporter (TC 2.A.47) family. NADC subfamily.</text>
</comment>
<feature type="transmembrane region" description="Helical" evidence="9">
    <location>
        <begin position="96"/>
        <end position="114"/>
    </location>
</feature>
<dbReference type="GO" id="GO:0005886">
    <property type="term" value="C:plasma membrane"/>
    <property type="evidence" value="ECO:0007669"/>
    <property type="project" value="TreeGrafter"/>
</dbReference>
<feature type="transmembrane region" description="Helical" evidence="9">
    <location>
        <begin position="421"/>
        <end position="439"/>
    </location>
</feature>
<dbReference type="Pfam" id="PF00939">
    <property type="entry name" value="Na_sulph_symp"/>
    <property type="match status" value="1"/>
</dbReference>
<keyword evidence="6 9" id="KW-1133">Transmembrane helix</keyword>
<keyword evidence="4 9" id="KW-0812">Transmembrane</keyword>
<evidence type="ECO:0000256" key="5">
    <source>
        <dbReference type="ARBA" id="ARBA00022847"/>
    </source>
</evidence>
<evidence type="ECO:0000256" key="2">
    <source>
        <dbReference type="ARBA" id="ARBA00006772"/>
    </source>
</evidence>
<evidence type="ECO:0000256" key="1">
    <source>
        <dbReference type="ARBA" id="ARBA00004141"/>
    </source>
</evidence>
<dbReference type="PANTHER" id="PTHR10283:SF82">
    <property type="entry name" value="SOLUTE CARRIER FAMILY 13 MEMBER 2"/>
    <property type="match status" value="1"/>
</dbReference>
<feature type="transmembrane region" description="Helical" evidence="9">
    <location>
        <begin position="287"/>
        <end position="306"/>
    </location>
</feature>
<evidence type="ECO:0000256" key="8">
    <source>
        <dbReference type="ARBA" id="ARBA00031174"/>
    </source>
</evidence>
<gene>
    <name evidence="11" type="ORF">KHB02_012685</name>
    <name evidence="10" type="ORF">KHB02_30385</name>
</gene>
<feature type="transmembrane region" description="Helical" evidence="9">
    <location>
        <begin position="229"/>
        <end position="251"/>
    </location>
</feature>
<feature type="transmembrane region" description="Helical" evidence="9">
    <location>
        <begin position="340"/>
        <end position="358"/>
    </location>
</feature>
<evidence type="ECO:0000313" key="12">
    <source>
        <dbReference type="Proteomes" id="UP000677265"/>
    </source>
</evidence>
<feature type="transmembrane region" description="Helical" evidence="9">
    <location>
        <begin position="126"/>
        <end position="148"/>
    </location>
</feature>
<proteinExistence type="inferred from homology"/>
<dbReference type="GO" id="GO:1905039">
    <property type="term" value="P:carboxylic acid transmembrane transport"/>
    <property type="evidence" value="ECO:0007669"/>
    <property type="project" value="UniProtKB-ARBA"/>
</dbReference>
<dbReference type="PANTHER" id="PTHR10283">
    <property type="entry name" value="SOLUTE CARRIER FAMILY 13 MEMBER"/>
    <property type="match status" value="1"/>
</dbReference>
<feature type="transmembrane region" description="Helical" evidence="9">
    <location>
        <begin position="312"/>
        <end position="333"/>
    </location>
</feature>
<keyword evidence="12" id="KW-1185">Reference proteome</keyword>
<accession>A0A942T3X9</accession>
<organism evidence="10">
    <name type="scientific">Neobacillus citreus</name>
    <dbReference type="NCBI Taxonomy" id="2833578"/>
    <lineage>
        <taxon>Bacteria</taxon>
        <taxon>Bacillati</taxon>
        <taxon>Bacillota</taxon>
        <taxon>Bacilli</taxon>
        <taxon>Bacillales</taxon>
        <taxon>Bacillaceae</taxon>
        <taxon>Neobacillus</taxon>
    </lineage>
</organism>
<dbReference type="AlphaFoldDB" id="A0A942T3X9"/>
<keyword evidence="7 9" id="KW-0472">Membrane</keyword>
<evidence type="ECO:0000256" key="3">
    <source>
        <dbReference type="ARBA" id="ARBA00020150"/>
    </source>
</evidence>
<dbReference type="NCBIfam" id="TIGR00785">
    <property type="entry name" value="dass"/>
    <property type="match status" value="1"/>
</dbReference>
<evidence type="ECO:0000256" key="9">
    <source>
        <dbReference type="SAM" id="Phobius"/>
    </source>
</evidence>
<evidence type="ECO:0000256" key="4">
    <source>
        <dbReference type="ARBA" id="ARBA00022692"/>
    </source>
</evidence>
<comment type="subcellular location">
    <subcellularLocation>
        <location evidence="1">Membrane</location>
        <topology evidence="1">Multi-pass membrane protein</topology>
    </subcellularLocation>
</comment>
<dbReference type="GO" id="GO:0008514">
    <property type="term" value="F:organic anion transmembrane transporter activity"/>
    <property type="evidence" value="ECO:0007669"/>
    <property type="project" value="UniProtKB-ARBA"/>
</dbReference>
<keyword evidence="5" id="KW-0769">Symport</keyword>
<dbReference type="EMBL" id="JAGYPE010000006">
    <property type="protein sequence ID" value="MBS4185697.1"/>
    <property type="molecule type" value="Genomic_DNA"/>
</dbReference>
<dbReference type="EMBL" id="JAGYPE020000020">
    <property type="protein sequence ID" value="MCH6266378.1"/>
    <property type="molecule type" value="Genomic_DNA"/>
</dbReference>
<sequence length="488" mass="53179">MAFPNTRVKVNVVAKPKQRSSLEVKKIILLLLGIALMAGVYFILPANYTGSARMMLSCLVLSVFYWTFEPIPIGLTAVILLIIMLVFGVVTTDVVYSGFASPAVFLIIGGMMLAKGVNDTTLTKRIAYIFLSKWGGTAKGLLASILMIPQIQSFFIPAAAVRAQLMLPIATMSLDTIGEKAKGNLRKMILLGVAFGGTVSGTAVMTAAIGNILTVELLKEFVGIKITYIQWFTYTFPIWLIMIPILWITLLKSFPLTEEEKHFPHVQQELENKLEELGRLNVEEKKCLAILFIIVALWFTEPLHGLHPSVPALIGVVLMALPGIGFTSWGNLVKINFDTVLLMGVTLSLGYAFNKSGAAKLIGDSLSSEWILYFLHSPVVAVITILVITHILHLAVANVSTAVVTLVPIFIGLSTKAGADPVLICLTASIACLHGYILVVEATPNIIVYSSGRIQQKEFLMPGLWLTGLMSVVVIVIAVTWWNWLGLL</sequence>
<protein>
    <recommendedName>
        <fullName evidence="3">Sodium-dependent dicarboxylate transporter SdcS</fullName>
    </recommendedName>
    <alternativeName>
        <fullName evidence="8">Na(+)/dicarboxylate symporter</fullName>
    </alternativeName>
</protein>
<comment type="caution">
    <text evidence="10">The sequence shown here is derived from an EMBL/GenBank/DDBJ whole genome shotgun (WGS) entry which is preliminary data.</text>
</comment>
<evidence type="ECO:0000256" key="6">
    <source>
        <dbReference type="ARBA" id="ARBA00022989"/>
    </source>
</evidence>
<feature type="transmembrane region" description="Helical" evidence="9">
    <location>
        <begin position="370"/>
        <end position="388"/>
    </location>
</feature>
<name>A0A942T3X9_9BACI</name>
<evidence type="ECO:0000313" key="10">
    <source>
        <dbReference type="EMBL" id="MBS4185697.1"/>
    </source>
</evidence>
<evidence type="ECO:0000256" key="7">
    <source>
        <dbReference type="ARBA" id="ARBA00023136"/>
    </source>
</evidence>
<reference evidence="10" key="1">
    <citation type="submission" date="2021-05" db="EMBL/GenBank/DDBJ databases">
        <title>Novel Bacillus species.</title>
        <authorList>
            <person name="Liu G."/>
        </authorList>
    </citation>
    <scope>NUCLEOTIDE SEQUENCE</scope>
    <source>
        <strain evidence="10 12">FJAT-50051</strain>
    </source>
</reference>
<evidence type="ECO:0000313" key="11">
    <source>
        <dbReference type="EMBL" id="MCH6266378.1"/>
    </source>
</evidence>
<feature type="transmembrane region" description="Helical" evidence="9">
    <location>
        <begin position="189"/>
        <end position="209"/>
    </location>
</feature>
<keyword evidence="5" id="KW-0813">Transport</keyword>
<feature type="transmembrane region" description="Helical" evidence="9">
    <location>
        <begin position="73"/>
        <end position="90"/>
    </location>
</feature>
<feature type="transmembrane region" description="Helical" evidence="9">
    <location>
        <begin position="27"/>
        <end position="44"/>
    </location>
</feature>
<dbReference type="Proteomes" id="UP000677265">
    <property type="component" value="Unassembled WGS sequence"/>
</dbReference>
<dbReference type="RefSeq" id="WP_213145534.1">
    <property type="nucleotide sequence ID" value="NZ_JAGYPE020000020.1"/>
</dbReference>
<dbReference type="InterPro" id="IPR001898">
    <property type="entry name" value="SLC13A/DASS"/>
</dbReference>